<protein>
    <recommendedName>
        <fullName evidence="7">Protein SPT2 homolog</fullName>
    </recommendedName>
</protein>
<keyword evidence="6" id="KW-1185">Reference proteome</keyword>
<feature type="region of interest" description="Disordered" evidence="4">
    <location>
        <begin position="1"/>
        <end position="45"/>
    </location>
</feature>
<dbReference type="OrthoDB" id="6259853at2759"/>
<feature type="compositionally biased region" description="Basic and acidic residues" evidence="4">
    <location>
        <begin position="31"/>
        <end position="43"/>
    </location>
</feature>
<evidence type="ECO:0000256" key="3">
    <source>
        <dbReference type="SAM" id="Coils"/>
    </source>
</evidence>
<name>A0A9D4UN65_ADICA</name>
<evidence type="ECO:0000313" key="5">
    <source>
        <dbReference type="EMBL" id="KAI5071023.1"/>
    </source>
</evidence>
<feature type="compositionally biased region" description="Low complexity" evidence="4">
    <location>
        <begin position="339"/>
        <end position="354"/>
    </location>
</feature>
<dbReference type="GO" id="GO:0005730">
    <property type="term" value="C:nucleolus"/>
    <property type="evidence" value="ECO:0007669"/>
    <property type="project" value="TreeGrafter"/>
</dbReference>
<dbReference type="EMBL" id="JABFUD020000013">
    <property type="protein sequence ID" value="KAI5071023.1"/>
    <property type="molecule type" value="Genomic_DNA"/>
</dbReference>
<proteinExistence type="inferred from homology"/>
<feature type="region of interest" description="Disordered" evidence="4">
    <location>
        <begin position="120"/>
        <end position="158"/>
    </location>
</feature>
<sequence>MGRPERMEHYRDERDYGNLLDEDYGDEYEEKQDLAEPLQREEENYSQECQEYYERRERLKELERQRFRRLSDNGKSISKSTRKPLPYDNYGSFFGPSEPIVTKRIIADVRARETASKVAARQAQEVSEPQRVSKGSSGMVSESRVVETAKPSKGVNEQALKLQRLKEARDYSFLFTDKDPTASPPCDEARSITKERQDNNRTKHIPSSAKGASGQPPRGPNSAKPLASISAKASMESKAVAPKAQERQSAPTAKSSKLPERPPVLKSKVLFQSGSISNLNKTISGPGRPAQAQQARPSVSMAGLSNGKKPLSSAVASQLRSLVAPAPKGASTLSVPSTSAKPAPGKGPPLKSAPFGSVEKKLPQLPGSKSQLSTASRPDQKRPGVTAGRGVSTHHDQRRPLPTQAAASQKMKSKPLPSKRSWESESEDSFLDDDDDGGDYRSAIRKMFGYNPNKYRDIDDEDDRAMEANFHTIQMEEKRSARIAREEDERELALIEEEERREREMARKRRKQQR</sequence>
<dbReference type="GO" id="GO:0006360">
    <property type="term" value="P:transcription by RNA polymerase I"/>
    <property type="evidence" value="ECO:0007669"/>
    <property type="project" value="TreeGrafter"/>
</dbReference>
<dbReference type="PANTHER" id="PTHR22691">
    <property type="entry name" value="YEAST SPT2-RELATED"/>
    <property type="match status" value="1"/>
</dbReference>
<dbReference type="SMART" id="SM00784">
    <property type="entry name" value="SPT2"/>
    <property type="match status" value="1"/>
</dbReference>
<feature type="region of interest" description="Disordered" evidence="4">
    <location>
        <begin position="174"/>
        <end position="458"/>
    </location>
</feature>
<feature type="compositionally biased region" description="Acidic residues" evidence="4">
    <location>
        <begin position="424"/>
        <end position="437"/>
    </location>
</feature>
<evidence type="ECO:0000256" key="2">
    <source>
        <dbReference type="ARBA" id="ARBA00023054"/>
    </source>
</evidence>
<keyword evidence="2 3" id="KW-0175">Coiled coil</keyword>
<evidence type="ECO:0008006" key="7">
    <source>
        <dbReference type="Google" id="ProtNLM"/>
    </source>
</evidence>
<evidence type="ECO:0000256" key="4">
    <source>
        <dbReference type="SAM" id="MobiDB-lite"/>
    </source>
</evidence>
<feature type="compositionally biased region" description="Polar residues" evidence="4">
    <location>
        <begin position="367"/>
        <end position="377"/>
    </location>
</feature>
<evidence type="ECO:0000313" key="6">
    <source>
        <dbReference type="Proteomes" id="UP000886520"/>
    </source>
</evidence>
<evidence type="ECO:0000256" key="1">
    <source>
        <dbReference type="ARBA" id="ARBA00006461"/>
    </source>
</evidence>
<feature type="region of interest" description="Disordered" evidence="4">
    <location>
        <begin position="72"/>
        <end position="93"/>
    </location>
</feature>
<feature type="compositionally biased region" description="Polar residues" evidence="4">
    <location>
        <begin position="270"/>
        <end position="283"/>
    </location>
</feature>
<accession>A0A9D4UN65</accession>
<reference evidence="5" key="1">
    <citation type="submission" date="2021-01" db="EMBL/GenBank/DDBJ databases">
        <title>Adiantum capillus-veneris genome.</title>
        <authorList>
            <person name="Fang Y."/>
            <person name="Liao Q."/>
        </authorList>
    </citation>
    <scope>NUCLEOTIDE SEQUENCE</scope>
    <source>
        <strain evidence="5">H3</strain>
        <tissue evidence="5">Leaf</tissue>
    </source>
</reference>
<dbReference type="Proteomes" id="UP000886520">
    <property type="component" value="Chromosome 13"/>
</dbReference>
<dbReference type="Pfam" id="PF08243">
    <property type="entry name" value="SPT2"/>
    <property type="match status" value="1"/>
</dbReference>
<dbReference type="GO" id="GO:0006334">
    <property type="term" value="P:nucleosome assembly"/>
    <property type="evidence" value="ECO:0007669"/>
    <property type="project" value="TreeGrafter"/>
</dbReference>
<dbReference type="GO" id="GO:0003677">
    <property type="term" value="F:DNA binding"/>
    <property type="evidence" value="ECO:0007669"/>
    <property type="project" value="TreeGrafter"/>
</dbReference>
<comment type="caution">
    <text evidence="5">The sequence shown here is derived from an EMBL/GenBank/DDBJ whole genome shotgun (WGS) entry which is preliminary data.</text>
</comment>
<dbReference type="AlphaFoldDB" id="A0A9D4UN65"/>
<feature type="compositionally biased region" description="Basic and acidic residues" evidence="4">
    <location>
        <begin position="1"/>
        <end position="16"/>
    </location>
</feature>
<organism evidence="5 6">
    <name type="scientific">Adiantum capillus-veneris</name>
    <name type="common">Maidenhair fern</name>
    <dbReference type="NCBI Taxonomy" id="13818"/>
    <lineage>
        <taxon>Eukaryota</taxon>
        <taxon>Viridiplantae</taxon>
        <taxon>Streptophyta</taxon>
        <taxon>Embryophyta</taxon>
        <taxon>Tracheophyta</taxon>
        <taxon>Polypodiopsida</taxon>
        <taxon>Polypodiidae</taxon>
        <taxon>Polypodiales</taxon>
        <taxon>Pteridineae</taxon>
        <taxon>Pteridaceae</taxon>
        <taxon>Vittarioideae</taxon>
        <taxon>Adiantum</taxon>
    </lineage>
</organism>
<comment type="similarity">
    <text evidence="1">Belongs to the SPT2 family.</text>
</comment>
<feature type="compositionally biased region" description="Basic and acidic residues" evidence="4">
    <location>
        <begin position="187"/>
        <end position="201"/>
    </location>
</feature>
<dbReference type="GO" id="GO:0042393">
    <property type="term" value="F:histone binding"/>
    <property type="evidence" value="ECO:0007669"/>
    <property type="project" value="TreeGrafter"/>
</dbReference>
<feature type="compositionally biased region" description="Acidic residues" evidence="4">
    <location>
        <begin position="20"/>
        <end position="30"/>
    </location>
</feature>
<dbReference type="PANTHER" id="PTHR22691:SF8">
    <property type="entry name" value="PROTEIN SPT2 HOMOLOG"/>
    <property type="match status" value="1"/>
</dbReference>
<feature type="coiled-coil region" evidence="3">
    <location>
        <begin position="478"/>
        <end position="514"/>
    </location>
</feature>
<gene>
    <name evidence="5" type="ORF">GOP47_0013274</name>
</gene>
<dbReference type="InterPro" id="IPR013256">
    <property type="entry name" value="Chromatin_SPT2"/>
</dbReference>